<accession>Q6BUS0</accession>
<dbReference type="PROSITE" id="PS50011">
    <property type="entry name" value="PROTEIN_KINASE_DOM"/>
    <property type="match status" value="1"/>
</dbReference>
<evidence type="ECO:0000256" key="3">
    <source>
        <dbReference type="ARBA" id="ARBA00022679"/>
    </source>
</evidence>
<dbReference type="GO" id="GO:0016239">
    <property type="term" value="P:positive regulation of macroautophagy"/>
    <property type="evidence" value="ECO:0007669"/>
    <property type="project" value="EnsemblFungi"/>
</dbReference>
<dbReference type="GO" id="GO:1990315">
    <property type="term" value="C:Mcs4 RR-MAPKKK complex"/>
    <property type="evidence" value="ECO:0007669"/>
    <property type="project" value="EnsemblFungi"/>
</dbReference>
<dbReference type="PANTHER" id="PTHR48013">
    <property type="entry name" value="DUAL SPECIFICITY MITOGEN-ACTIVATED PROTEIN KINASE KINASE 5-RELATED"/>
    <property type="match status" value="1"/>
</dbReference>
<dbReference type="PROSITE" id="PS00107">
    <property type="entry name" value="PROTEIN_KINASE_ATP"/>
    <property type="match status" value="1"/>
</dbReference>
<dbReference type="GO" id="GO:0007232">
    <property type="term" value="P:osmosensory signaling pathway via Sho1 osmosensor"/>
    <property type="evidence" value="ECO:0007669"/>
    <property type="project" value="EnsemblFungi"/>
</dbReference>
<feature type="compositionally biased region" description="Low complexity" evidence="11">
    <location>
        <begin position="186"/>
        <end position="199"/>
    </location>
</feature>
<keyword evidence="4 10" id="KW-0547">Nucleotide-binding</keyword>
<organism evidence="13 14">
    <name type="scientific">Debaryomyces hansenii (strain ATCC 36239 / CBS 767 / BCRC 21394 / JCM 1990 / NBRC 0083 / IGC 2968)</name>
    <name type="common">Yeast</name>
    <name type="synonym">Torulaspora hansenii</name>
    <dbReference type="NCBI Taxonomy" id="284592"/>
    <lineage>
        <taxon>Eukaryota</taxon>
        <taxon>Fungi</taxon>
        <taxon>Dikarya</taxon>
        <taxon>Ascomycota</taxon>
        <taxon>Saccharomycotina</taxon>
        <taxon>Pichiomycetes</taxon>
        <taxon>Debaryomycetaceae</taxon>
        <taxon>Debaryomyces</taxon>
    </lineage>
</organism>
<dbReference type="FunFam" id="3.30.200.20:FF:000341">
    <property type="entry name" value="MAP kinase kinase PBS2"/>
    <property type="match status" value="1"/>
</dbReference>
<feature type="region of interest" description="Disordered" evidence="11">
    <location>
        <begin position="1"/>
        <end position="43"/>
    </location>
</feature>
<evidence type="ECO:0000256" key="1">
    <source>
        <dbReference type="ARBA" id="ARBA00022527"/>
    </source>
</evidence>
<gene>
    <name evidence="13" type="ordered locus">DEHA2C08536g</name>
</gene>
<dbReference type="Gene3D" id="3.30.200.20">
    <property type="entry name" value="Phosphorylase Kinase, domain 1"/>
    <property type="match status" value="1"/>
</dbReference>
<keyword evidence="3" id="KW-0808">Transferase</keyword>
<dbReference type="PROSITE" id="PS00108">
    <property type="entry name" value="PROTEIN_KINASE_ST"/>
    <property type="match status" value="1"/>
</dbReference>
<name>Q6BUS0_DEBHA</name>
<comment type="catalytic activity">
    <reaction evidence="9">
        <text>L-seryl-[protein] + ATP = O-phospho-L-seryl-[protein] + ADP + H(+)</text>
        <dbReference type="Rhea" id="RHEA:17989"/>
        <dbReference type="Rhea" id="RHEA-COMP:9863"/>
        <dbReference type="Rhea" id="RHEA-COMP:11604"/>
        <dbReference type="ChEBI" id="CHEBI:15378"/>
        <dbReference type="ChEBI" id="CHEBI:29999"/>
        <dbReference type="ChEBI" id="CHEBI:30616"/>
        <dbReference type="ChEBI" id="CHEBI:83421"/>
        <dbReference type="ChEBI" id="CHEBI:456216"/>
        <dbReference type="EC" id="2.7.12.2"/>
    </reaction>
</comment>
<dbReference type="GO" id="GO:0031416">
    <property type="term" value="C:NatB complex"/>
    <property type="evidence" value="ECO:0007669"/>
    <property type="project" value="EnsemblFungi"/>
</dbReference>
<feature type="compositionally biased region" description="Polar residues" evidence="11">
    <location>
        <begin position="672"/>
        <end position="681"/>
    </location>
</feature>
<dbReference type="EC" id="2.7.12.2" evidence="8"/>
<dbReference type="GO" id="GO:0010971">
    <property type="term" value="P:positive regulation of G2/M transition of mitotic cell cycle"/>
    <property type="evidence" value="ECO:0007669"/>
    <property type="project" value="EnsemblFungi"/>
</dbReference>
<evidence type="ECO:0000256" key="10">
    <source>
        <dbReference type="PROSITE-ProRule" id="PRU10141"/>
    </source>
</evidence>
<dbReference type="OMA" id="RVMINAS"/>
<dbReference type="Proteomes" id="UP000000599">
    <property type="component" value="Chromosome C"/>
</dbReference>
<reference evidence="13 14" key="1">
    <citation type="journal article" date="2004" name="Nature">
        <title>Genome evolution in yeasts.</title>
        <authorList>
            <consortium name="Genolevures"/>
            <person name="Dujon B."/>
            <person name="Sherman D."/>
            <person name="Fischer G."/>
            <person name="Durrens P."/>
            <person name="Casaregola S."/>
            <person name="Lafontaine I."/>
            <person name="de Montigny J."/>
            <person name="Marck C."/>
            <person name="Neuveglise C."/>
            <person name="Talla E."/>
            <person name="Goffard N."/>
            <person name="Frangeul L."/>
            <person name="Aigle M."/>
            <person name="Anthouard V."/>
            <person name="Babour A."/>
            <person name="Barbe V."/>
            <person name="Barnay S."/>
            <person name="Blanchin S."/>
            <person name="Beckerich J.M."/>
            <person name="Beyne E."/>
            <person name="Bleykasten C."/>
            <person name="Boisrame A."/>
            <person name="Boyer J."/>
            <person name="Cattolico L."/>
            <person name="Confanioleri F."/>
            <person name="de Daruvar A."/>
            <person name="Despons L."/>
            <person name="Fabre E."/>
            <person name="Fairhead C."/>
            <person name="Ferry-Dumazet H."/>
            <person name="Groppi A."/>
            <person name="Hantraye F."/>
            <person name="Hennequin C."/>
            <person name="Jauniaux N."/>
            <person name="Joyet P."/>
            <person name="Kachouri R."/>
            <person name="Kerrest A."/>
            <person name="Koszul R."/>
            <person name="Lemaire M."/>
            <person name="Lesur I."/>
            <person name="Ma L."/>
            <person name="Muller H."/>
            <person name="Nicaud J.M."/>
            <person name="Nikolski M."/>
            <person name="Oztas S."/>
            <person name="Ozier-Kalogeropoulos O."/>
            <person name="Pellenz S."/>
            <person name="Potier S."/>
            <person name="Richard G.F."/>
            <person name="Straub M.L."/>
            <person name="Suleau A."/>
            <person name="Swennene D."/>
            <person name="Tekaia F."/>
            <person name="Wesolowski-Louvel M."/>
            <person name="Westhof E."/>
            <person name="Wirth B."/>
            <person name="Zeniou-Meyer M."/>
            <person name="Zivanovic I."/>
            <person name="Bolotin-Fukuhara M."/>
            <person name="Thierry A."/>
            <person name="Bouchier C."/>
            <person name="Caudron B."/>
            <person name="Scarpelli C."/>
            <person name="Gaillardin C."/>
            <person name="Weissenbach J."/>
            <person name="Wincker P."/>
            <person name="Souciet J.L."/>
        </authorList>
    </citation>
    <scope>NUCLEOTIDE SEQUENCE [LARGE SCALE GENOMIC DNA]</scope>
    <source>
        <strain evidence="14">ATCC 36239 / CBS 767 / BCRC 21394 / JCM 1990 / NBRC 0083 / IGC 2968</strain>
    </source>
</reference>
<keyword evidence="6 10" id="KW-0067">ATP-binding</keyword>
<dbReference type="FunCoup" id="Q6BUS0">
    <property type="interactions" value="251"/>
</dbReference>
<dbReference type="GeneID" id="2900498"/>
<dbReference type="VEuPathDB" id="FungiDB:DEHA2C08536g"/>
<dbReference type="Pfam" id="PF00069">
    <property type="entry name" value="Pkinase"/>
    <property type="match status" value="1"/>
</dbReference>
<sequence>MSDANDTSGNLSPGFENLNIRTPKAVNTESTQSPQRVSHSQINGDIQARILAFQQKRTKPVNGGHGALNPISKSTSHLSEAPDKPLPPLPPLPTLPTMSLQQRSYSSGDTSDPGLIPSPMETENIQNTNHSVNRSMGQSMSQVMGQGISRTSSLKKQEPQQLPFELSKKPSLSQRRGMKLNLSEMSSPTSASSPDDTSPIGDGKESSVFSNAPKGSVLDNNAMNTTGDLTRRVSERKNKPNFKLNLANTGGPGVSGMNPQSTSNSNSNSTISSLNSSGSSSTMATNNETNQSKKPQLQGLFANYSKYVDIKSGSLNFAGKASLHSKGIDFSSGLSFRISLEELEFLEELGHGNYGVVSKVLHKPTGVLMAMKEVRLELDETKFTQILMELEILHKCDSPYIVDFYGAFFVEGAVYMCMEYMDGGSLDKIYGKDDGVNDEACLAYITECVIRGLKELKDEHNIIHRDVKPTNILVNSLGKVKLCDFGVSGNLVASLAKTNIGCQSYMAPERIKSLSPTDNTYSVQSDIWSLGLSILEIAAGHYPYPSETYGNIFSQLSAIVDGDPPRLDPKAFSKDAQLFIKSCLNKNPDLRPSYATLLKHPWLVNHRDIDPHMDKFVTKKLEELEEQKNKKNLSRSNSVNSSTTTAKPPKESVRSLLKGKVQAPALHRGGLMNSNRNSVNR</sequence>
<dbReference type="STRING" id="284592.Q6BUS0"/>
<dbReference type="GO" id="GO:0005078">
    <property type="term" value="F:MAP-kinase scaffold activity"/>
    <property type="evidence" value="ECO:0007669"/>
    <property type="project" value="EnsemblFungi"/>
</dbReference>
<feature type="domain" description="Protein kinase" evidence="12">
    <location>
        <begin position="343"/>
        <end position="603"/>
    </location>
</feature>
<dbReference type="EMBL" id="CR382135">
    <property type="protein sequence ID" value="CAG86116.2"/>
    <property type="molecule type" value="Genomic_DNA"/>
</dbReference>
<dbReference type="GO" id="GO:0005524">
    <property type="term" value="F:ATP binding"/>
    <property type="evidence" value="ECO:0007669"/>
    <property type="project" value="UniProtKB-UniRule"/>
</dbReference>
<dbReference type="SMART" id="SM00220">
    <property type="entry name" value="S_TKc"/>
    <property type="match status" value="1"/>
</dbReference>
<feature type="compositionally biased region" description="Basic and acidic residues" evidence="11">
    <location>
        <begin position="229"/>
        <end position="238"/>
    </location>
</feature>
<feature type="binding site" evidence="10">
    <location>
        <position position="372"/>
    </location>
    <ligand>
        <name>ATP</name>
        <dbReference type="ChEBI" id="CHEBI:30616"/>
    </ligand>
</feature>
<evidence type="ECO:0000256" key="4">
    <source>
        <dbReference type="ARBA" id="ARBA00022741"/>
    </source>
</evidence>
<dbReference type="AlphaFoldDB" id="Q6BUS0"/>
<dbReference type="RefSeq" id="XP_458049.2">
    <property type="nucleotide sequence ID" value="XM_458049.1"/>
</dbReference>
<dbReference type="InterPro" id="IPR008271">
    <property type="entry name" value="Ser/Thr_kinase_AS"/>
</dbReference>
<evidence type="ECO:0000256" key="6">
    <source>
        <dbReference type="ARBA" id="ARBA00022840"/>
    </source>
</evidence>
<dbReference type="GO" id="GO:0004674">
    <property type="term" value="F:protein serine/threonine kinase activity"/>
    <property type="evidence" value="ECO:0007669"/>
    <property type="project" value="UniProtKB-KW"/>
</dbReference>
<feature type="compositionally biased region" description="Polar residues" evidence="11">
    <location>
        <begin position="98"/>
        <end position="110"/>
    </location>
</feature>
<dbReference type="GO" id="GO:0005934">
    <property type="term" value="C:cellular bud tip"/>
    <property type="evidence" value="ECO:0007669"/>
    <property type="project" value="EnsemblFungi"/>
</dbReference>
<dbReference type="Gene3D" id="1.10.510.10">
    <property type="entry name" value="Transferase(Phosphotransferase) domain 1"/>
    <property type="match status" value="1"/>
</dbReference>
<evidence type="ECO:0000256" key="2">
    <source>
        <dbReference type="ARBA" id="ARBA00022553"/>
    </source>
</evidence>
<evidence type="ECO:0000313" key="14">
    <source>
        <dbReference type="Proteomes" id="UP000000599"/>
    </source>
</evidence>
<evidence type="ECO:0000256" key="7">
    <source>
        <dbReference type="ARBA" id="ARBA00038035"/>
    </source>
</evidence>
<evidence type="ECO:0000256" key="11">
    <source>
        <dbReference type="SAM" id="MobiDB-lite"/>
    </source>
</evidence>
<feature type="region of interest" description="Disordered" evidence="11">
    <location>
        <begin position="55"/>
        <end position="296"/>
    </location>
</feature>
<dbReference type="SUPFAM" id="SSF56112">
    <property type="entry name" value="Protein kinase-like (PK-like)"/>
    <property type="match status" value="1"/>
</dbReference>
<feature type="compositionally biased region" description="Low complexity" evidence="11">
    <location>
        <begin position="634"/>
        <end position="647"/>
    </location>
</feature>
<dbReference type="GO" id="GO:0005935">
    <property type="term" value="C:cellular bud neck"/>
    <property type="evidence" value="ECO:0007669"/>
    <property type="project" value="EnsemblFungi"/>
</dbReference>
<dbReference type="GO" id="GO:0030447">
    <property type="term" value="P:filamentous growth"/>
    <property type="evidence" value="ECO:0007669"/>
    <property type="project" value="UniProtKB-ARBA"/>
</dbReference>
<protein>
    <recommendedName>
        <fullName evidence="8">mitogen-activated protein kinase kinase</fullName>
        <ecNumber evidence="8">2.7.12.2</ecNumber>
    </recommendedName>
</protein>
<dbReference type="HOGENOM" id="CLU_000288_79_1_1"/>
<feature type="compositionally biased region" description="Polar residues" evidence="11">
    <location>
        <begin position="25"/>
        <end position="43"/>
    </location>
</feature>
<evidence type="ECO:0000256" key="9">
    <source>
        <dbReference type="ARBA" id="ARBA00049014"/>
    </source>
</evidence>
<dbReference type="PANTHER" id="PTHR48013:SF25">
    <property type="entry name" value="MAP KINASE KINASE PBS2"/>
    <property type="match status" value="1"/>
</dbReference>
<dbReference type="InParanoid" id="Q6BUS0"/>
<comment type="similarity">
    <text evidence="7">Belongs to the protein kinase superfamily. STE Ser/Thr protein kinase family. MAP kinase kinase subfamily.</text>
</comment>
<feature type="compositionally biased region" description="Low complexity" evidence="11">
    <location>
        <begin position="261"/>
        <end position="287"/>
    </location>
</feature>
<evidence type="ECO:0000256" key="5">
    <source>
        <dbReference type="ARBA" id="ARBA00022777"/>
    </source>
</evidence>
<dbReference type="InterPro" id="IPR017441">
    <property type="entry name" value="Protein_kinase_ATP_BS"/>
</dbReference>
<dbReference type="GO" id="GO:0007015">
    <property type="term" value="P:actin filament organization"/>
    <property type="evidence" value="ECO:0007669"/>
    <property type="project" value="EnsemblFungi"/>
</dbReference>
<keyword evidence="2" id="KW-0597">Phosphoprotein</keyword>
<dbReference type="GO" id="GO:0006606">
    <property type="term" value="P:protein import into nucleus"/>
    <property type="evidence" value="ECO:0007669"/>
    <property type="project" value="EnsemblFungi"/>
</dbReference>
<keyword evidence="1" id="KW-0723">Serine/threonine-protein kinase</keyword>
<proteinExistence type="inferred from homology"/>
<dbReference type="GO" id="GO:0038066">
    <property type="term" value="P:p38MAPK cascade"/>
    <property type="evidence" value="ECO:0007669"/>
    <property type="project" value="EnsemblFungi"/>
</dbReference>
<dbReference type="InterPro" id="IPR000719">
    <property type="entry name" value="Prot_kinase_dom"/>
</dbReference>
<dbReference type="InterPro" id="IPR011009">
    <property type="entry name" value="Kinase-like_dom_sf"/>
</dbReference>
<feature type="region of interest" description="Disordered" evidence="11">
    <location>
        <begin position="626"/>
        <end position="681"/>
    </location>
</feature>
<evidence type="ECO:0000313" key="13">
    <source>
        <dbReference type="EMBL" id="CAG86116.2"/>
    </source>
</evidence>
<dbReference type="KEGG" id="dha:DEHA2C08536g"/>
<keyword evidence="14" id="KW-1185">Reference proteome</keyword>
<dbReference type="GO" id="GO:0004596">
    <property type="term" value="F:protein-N-terminal amino-acid acetyltransferase activity"/>
    <property type="evidence" value="ECO:0007669"/>
    <property type="project" value="EnsemblFungi"/>
</dbReference>
<feature type="compositionally biased region" description="Polar residues" evidence="11">
    <location>
        <begin position="121"/>
        <end position="154"/>
    </location>
</feature>
<dbReference type="GO" id="GO:0005634">
    <property type="term" value="C:nucleus"/>
    <property type="evidence" value="ECO:0007669"/>
    <property type="project" value="EnsemblFungi"/>
</dbReference>
<evidence type="ECO:0000259" key="12">
    <source>
        <dbReference type="PROSITE" id="PS50011"/>
    </source>
</evidence>
<dbReference type="OrthoDB" id="10252354at2759"/>
<feature type="compositionally biased region" description="Pro residues" evidence="11">
    <location>
        <begin position="84"/>
        <end position="94"/>
    </location>
</feature>
<keyword evidence="5" id="KW-0418">Kinase</keyword>
<dbReference type="eggNOG" id="KOG0581">
    <property type="taxonomic scope" value="Eukaryota"/>
</dbReference>
<dbReference type="GO" id="GO:0071474">
    <property type="term" value="P:cellular hyperosmotic response"/>
    <property type="evidence" value="ECO:0007669"/>
    <property type="project" value="EnsemblFungi"/>
</dbReference>
<evidence type="ECO:0000256" key="8">
    <source>
        <dbReference type="ARBA" id="ARBA00038999"/>
    </source>
</evidence>
<dbReference type="GO" id="GO:0004708">
    <property type="term" value="F:MAP kinase kinase activity"/>
    <property type="evidence" value="ECO:0007669"/>
    <property type="project" value="UniProtKB-EC"/>
</dbReference>
<feature type="compositionally biased region" description="Polar residues" evidence="11">
    <location>
        <begin position="1"/>
        <end position="11"/>
    </location>
</feature>
<feature type="compositionally biased region" description="Polar residues" evidence="11">
    <location>
        <begin position="218"/>
        <end position="228"/>
    </location>
</feature>